<dbReference type="PANTHER" id="PTHR13800">
    <property type="entry name" value="TRANSIENT RECEPTOR POTENTIAL CATION CHANNEL, SUBFAMILY M, MEMBER 6"/>
    <property type="match status" value="1"/>
</dbReference>
<evidence type="ECO:0000256" key="7">
    <source>
        <dbReference type="ARBA" id="ARBA00022989"/>
    </source>
</evidence>
<name>A0A8M1KJU7_CLUHA</name>
<feature type="region of interest" description="Disordered" evidence="11">
    <location>
        <begin position="1484"/>
        <end position="1534"/>
    </location>
</feature>
<dbReference type="CTD" id="140803"/>
<feature type="transmembrane region" description="Helical" evidence="12">
    <location>
        <begin position="839"/>
        <end position="858"/>
    </location>
</feature>
<feature type="compositionally biased region" description="Low complexity" evidence="11">
    <location>
        <begin position="1402"/>
        <end position="1414"/>
    </location>
</feature>
<feature type="compositionally biased region" description="Polar residues" evidence="11">
    <location>
        <begin position="541"/>
        <end position="550"/>
    </location>
</feature>
<feature type="region of interest" description="Disordered" evidence="11">
    <location>
        <begin position="1292"/>
        <end position="1324"/>
    </location>
</feature>
<dbReference type="GeneID" id="105902717"/>
<feature type="compositionally biased region" description="Polar residues" evidence="11">
    <location>
        <begin position="1362"/>
        <end position="1371"/>
    </location>
</feature>
<keyword evidence="6" id="KW-0418">Kinase</keyword>
<proteinExistence type="predicted"/>
<dbReference type="PROSITE" id="PS51158">
    <property type="entry name" value="ALPHA_KINASE"/>
    <property type="match status" value="1"/>
</dbReference>
<evidence type="ECO:0000256" key="11">
    <source>
        <dbReference type="SAM" id="MobiDB-lite"/>
    </source>
</evidence>
<evidence type="ECO:0000256" key="9">
    <source>
        <dbReference type="ARBA" id="ARBA00023136"/>
    </source>
</evidence>
<evidence type="ECO:0000313" key="14">
    <source>
        <dbReference type="Proteomes" id="UP000515152"/>
    </source>
</evidence>
<dbReference type="RefSeq" id="XP_042564143.1">
    <property type="nucleotide sequence ID" value="XM_042708209.1"/>
</dbReference>
<dbReference type="GO" id="GO:0016324">
    <property type="term" value="C:apical plasma membrane"/>
    <property type="evidence" value="ECO:0007669"/>
    <property type="project" value="TreeGrafter"/>
</dbReference>
<keyword evidence="9 12" id="KW-0472">Membrane</keyword>
<feature type="compositionally biased region" description="Acidic residues" evidence="11">
    <location>
        <begin position="1389"/>
        <end position="1401"/>
    </location>
</feature>
<feature type="transmembrane region" description="Helical" evidence="12">
    <location>
        <begin position="744"/>
        <end position="762"/>
    </location>
</feature>
<organism evidence="14 15">
    <name type="scientific">Clupea harengus</name>
    <name type="common">Atlantic herring</name>
    <dbReference type="NCBI Taxonomy" id="7950"/>
    <lineage>
        <taxon>Eukaryota</taxon>
        <taxon>Metazoa</taxon>
        <taxon>Chordata</taxon>
        <taxon>Craniata</taxon>
        <taxon>Vertebrata</taxon>
        <taxon>Euteleostomi</taxon>
        <taxon>Actinopterygii</taxon>
        <taxon>Neopterygii</taxon>
        <taxon>Teleostei</taxon>
        <taxon>Clupei</taxon>
        <taxon>Clupeiformes</taxon>
        <taxon>Clupeoidei</taxon>
        <taxon>Clupeidae</taxon>
        <taxon>Clupea</taxon>
    </lineage>
</organism>
<keyword evidence="10" id="KW-0407">Ion channel</keyword>
<feature type="domain" description="Alpha-type protein kinase" evidence="13">
    <location>
        <begin position="1690"/>
        <end position="1925"/>
    </location>
</feature>
<evidence type="ECO:0000313" key="15">
    <source>
        <dbReference type="RefSeq" id="XP_042564142.1"/>
    </source>
</evidence>
<feature type="region of interest" description="Disordered" evidence="11">
    <location>
        <begin position="787"/>
        <end position="811"/>
    </location>
</feature>
<keyword evidence="14" id="KW-1185">Reference proteome</keyword>
<evidence type="ECO:0000259" key="13">
    <source>
        <dbReference type="PROSITE" id="PS51158"/>
    </source>
</evidence>
<feature type="compositionally biased region" description="Acidic residues" evidence="11">
    <location>
        <begin position="1933"/>
        <end position="1942"/>
    </location>
</feature>
<evidence type="ECO:0000256" key="3">
    <source>
        <dbReference type="ARBA" id="ARBA00022527"/>
    </source>
</evidence>
<feature type="compositionally biased region" description="Basic residues" evidence="11">
    <location>
        <begin position="1452"/>
        <end position="1462"/>
    </location>
</feature>
<keyword evidence="2" id="KW-0813">Transport</keyword>
<comment type="subcellular location">
    <subcellularLocation>
        <location evidence="1">Membrane</location>
        <topology evidence="1">Multi-pass membrane protein</topology>
    </subcellularLocation>
</comment>
<dbReference type="Pfam" id="PF16519">
    <property type="entry name" value="TRPM_tetra"/>
    <property type="match status" value="1"/>
</dbReference>
<evidence type="ECO:0000256" key="4">
    <source>
        <dbReference type="ARBA" id="ARBA00022679"/>
    </source>
</evidence>
<keyword evidence="4" id="KW-0808">Transferase</keyword>
<evidence type="ECO:0000256" key="5">
    <source>
        <dbReference type="ARBA" id="ARBA00022692"/>
    </source>
</evidence>
<dbReference type="InterPro" id="IPR050927">
    <property type="entry name" value="TRPM"/>
</dbReference>
<feature type="region of interest" description="Disordered" evidence="11">
    <location>
        <begin position="1550"/>
        <end position="1604"/>
    </location>
</feature>
<evidence type="ECO:0000313" key="16">
    <source>
        <dbReference type="RefSeq" id="XP_042564143.1"/>
    </source>
</evidence>
<feature type="compositionally biased region" description="Low complexity" evidence="11">
    <location>
        <begin position="1574"/>
        <end position="1588"/>
    </location>
</feature>
<dbReference type="GO" id="GO:0005261">
    <property type="term" value="F:monoatomic cation channel activity"/>
    <property type="evidence" value="ECO:0007669"/>
    <property type="project" value="TreeGrafter"/>
</dbReference>
<keyword evidence="15 16" id="KW-0675">Receptor</keyword>
<keyword evidence="8" id="KW-0406">Ion transport</keyword>
<dbReference type="GO" id="GO:0005634">
    <property type="term" value="C:nucleus"/>
    <property type="evidence" value="ECO:0007669"/>
    <property type="project" value="UniProtKB-SubCell"/>
</dbReference>
<dbReference type="SMART" id="SM00811">
    <property type="entry name" value="Alpha_kinase"/>
    <property type="match status" value="1"/>
</dbReference>
<feature type="compositionally biased region" description="Polar residues" evidence="11">
    <location>
        <begin position="789"/>
        <end position="801"/>
    </location>
</feature>
<dbReference type="InterPro" id="IPR032415">
    <property type="entry name" value="TRPM_tetra"/>
</dbReference>
<feature type="region of interest" description="Disordered" evidence="11">
    <location>
        <begin position="1360"/>
        <end position="1428"/>
    </location>
</feature>
<evidence type="ECO:0000256" key="2">
    <source>
        <dbReference type="ARBA" id="ARBA00022448"/>
    </source>
</evidence>
<feature type="region of interest" description="Disordered" evidence="11">
    <location>
        <begin position="1443"/>
        <end position="1462"/>
    </location>
</feature>
<feature type="transmembrane region" description="Helical" evidence="12">
    <location>
        <begin position="932"/>
        <end position="953"/>
    </location>
</feature>
<sequence length="1948" mass="219529">MPASKTWIEETFFKRECVKFLPASRDTHRCFSVCQVCQNLIRCCCGRLIGEHLAFPLRSLSLTRAELAQDAAEWSVELHTQTSPTDAFGSIDFQDSAKRSCRAKYVRLSCNTKAEQLTHLMLREWQMELPKLVISVHGGAENFPLPPKVSQAFCKGLIRAAETTGAWIFTDGINTGVSRYVGQAMKEYGTHDLRKRNAVGITPWGAIENHTDLIGKDVLKPYQTVGNPLSKRECLNGFHSHFLLVDDGTLGKSGGQLDLRKRLERHIRSQKIHPRLCQGVPVVCVVVEGGPGVPCLVLEYVTSVPPVPVVVFEGTGRAADLLAFVHKQTAVDRQIDRDIKDDLLLRIQDTFTMGRREASELYSILMHCMRHRDAITIFDSDSEDQPESDVAILTASLKGMKASPQEQLSIALAWDRADVAKKHILVYGQHWQVGSLEQALLDALVMDRVSFVKLLIENGMTMNRFLTVSRLEELYNTYQAPTDHFLQHLIEDVRKTYIPVGYRISLIDVGLLIEYLIGGAYRSSYTRKNFRAVYSRLCAQGSTPESSSHFARQKRAGFSSTEHSAQTPHRPHFFRTAQPYKHKGKSDTPSELKVGQSTELSEPSLYVYNVNDLFVWAVLKRRQQMALFLWQHGEAAMARAVVACKLYRAMANEARESNMADSITEELNTYSLEFGQLAVDLLDKAFRENERMAMKLLTSEMKDWSNFTCLQMAVSSSLRSFVAHTCTQMLLTDLWMGRLNMRKIYWFKIVLGILVPVSIQLLDFKSQAEMSHVPQSQEALQFGLDSRSLDTNDSQGKANTSDDAERGAESKEHSSDLFSQWIQCIRKLYDFYNAPVVKFWFHTMSYLAFLMLFSYTVLVRMEDHPSPQEWLVIAYILSTAVEKAREVLMSEPRKFSKKLKVWFSEYWNVSDFVAIFLFLVGFALRWDPSWRVTGRIIYCLDVIFWFIRVLDLLAVNQHAGPYFTMITKMTSNMFYIVIMMAIVLLSFGVSRKAILSPDEDPSWTLAKDVVFQPYWMMFGEVYAGEIDSCAENSTCVPGAFITPFLQAVYLFFQYIILVNTLIAFFNNVYFDMKSISNQLWKYNRYRYIMTYQEKPWLPPPLILLNHVTLYGMRVCKKTLGASEKEQNSGLKLFLGSDDLKKLHEFEGRCVAGYFFEKNENLHSSQINRICFTADKTGESAIVLGEVAEKIHFIQDSLQTLDTQLGHLQDTSALTVDTLSLITASDDCHQRAALYGLHKPISSSHQEVLHNWCLPGGSVPPSRYLLAHKPYSSTPSSPLGGLGACWHSQSLEWQHQGGSEGSEQDSDEEQWKSKPSPHPSDAISEGLCRFSHDSLPHVAGWRDRTPLGSCWPSRTSIPPMPWSSESLDQHQQPRAWHHDSHLPPSQESPNEIEEEEEEEEELGSSAELSLSRTSSHAVLRTDSPADRGRLMGLVNPGFCGDGELAPAQSGRKQQSRKFPRWMCRSRHSRSLSASVENMAFLGAPPASHPPSALASDSPGVDHVDCMGKDTSPPLSQNRELSKSADLTEALEGKKRACGRKTVKIQDENTGNVTEACPHSSDGNKKGRCHGKSPALHKSSTSASLSQLNSDHADWQRSAHSFQATRSPSQSLWSSWAKSNSRRSSIQSGALYEARGSTFQSTEDLHPHYSAMERNNLMRLAHSIPFTPVSLIAMGEEVSVYTLEEAGESTGGRDLSVSSWSPRGLSAILQPLSDEGVLDGGLRRARRVACTWAQEGVLKPGCIYVVKAFRPEVVRMWQKVFHSDTSLHLCLREVQQQTAAQRLMHVFNQLKPQSMRYSPRFLDVSLVHWHSDDQWLTIERYMAGDFRKYNNNTGEEIAPCCGLEDTVLAFSHWTYEYSCRELLVLDLQGVGMELTDPSVIRADDQRCYVTSGDLVFGPANLGNDAIQSFIHKHNCNSCCEKLGLSDLRSRGSTEEAPEEEEDSDSIVTRM</sequence>
<feature type="region of interest" description="Disordered" evidence="11">
    <location>
        <begin position="541"/>
        <end position="592"/>
    </location>
</feature>
<dbReference type="PANTHER" id="PTHR13800:SF15">
    <property type="entry name" value="TRANSIENT RECEPTOR POTENTIAL CATION CHANNEL SUBFAMILY M MEMBER 6"/>
    <property type="match status" value="1"/>
</dbReference>
<dbReference type="RefSeq" id="XP_042564142.1">
    <property type="nucleotide sequence ID" value="XM_042708208.1"/>
</dbReference>
<dbReference type="Pfam" id="PF18139">
    <property type="entry name" value="LSDAT_euk"/>
    <property type="match status" value="1"/>
</dbReference>
<dbReference type="InterPro" id="IPR057366">
    <property type="entry name" value="TRPM-like"/>
</dbReference>
<evidence type="ECO:0000256" key="12">
    <source>
        <dbReference type="SAM" id="Phobius"/>
    </source>
</evidence>
<dbReference type="GO" id="GO:0051262">
    <property type="term" value="P:protein tetramerization"/>
    <property type="evidence" value="ECO:0007669"/>
    <property type="project" value="InterPro"/>
</dbReference>
<dbReference type="Pfam" id="PF25508">
    <property type="entry name" value="TRPM2"/>
    <property type="match status" value="2"/>
</dbReference>
<gene>
    <name evidence="15 16" type="primary">trpm6</name>
</gene>
<feature type="transmembrane region" description="Helical" evidence="12">
    <location>
        <begin position="974"/>
        <end position="994"/>
    </location>
</feature>
<evidence type="ECO:0000256" key="10">
    <source>
        <dbReference type="ARBA" id="ARBA00023303"/>
    </source>
</evidence>
<accession>A0A8M1KJU7</accession>
<keyword evidence="5 12" id="KW-0812">Transmembrane</keyword>
<dbReference type="InterPro" id="IPR041491">
    <property type="entry name" value="TRPM_SLOG"/>
</dbReference>
<protein>
    <submittedName>
        <fullName evidence="15 16">Transient receptor potential cation channel subfamily M member 6 isoform X1</fullName>
    </submittedName>
</protein>
<dbReference type="Pfam" id="PF00520">
    <property type="entry name" value="Ion_trans"/>
    <property type="match status" value="1"/>
</dbReference>
<keyword evidence="7 12" id="KW-1133">Transmembrane helix</keyword>
<dbReference type="Pfam" id="PF02816">
    <property type="entry name" value="Alpha_kinase"/>
    <property type="match status" value="1"/>
</dbReference>
<feature type="compositionally biased region" description="Low complexity" evidence="11">
    <location>
        <begin position="1484"/>
        <end position="1497"/>
    </location>
</feature>
<feature type="region of interest" description="Disordered" evidence="11">
    <location>
        <begin position="1927"/>
        <end position="1948"/>
    </location>
</feature>
<dbReference type="GO" id="GO:0005524">
    <property type="term" value="F:ATP binding"/>
    <property type="evidence" value="ECO:0007669"/>
    <property type="project" value="InterPro"/>
</dbReference>
<dbReference type="Proteomes" id="UP000515152">
    <property type="component" value="Chromosome 7"/>
</dbReference>
<reference evidence="15 16" key="1">
    <citation type="submission" date="2025-04" db="UniProtKB">
        <authorList>
            <consortium name="RefSeq"/>
        </authorList>
    </citation>
    <scope>IDENTIFICATION</scope>
</reference>
<dbReference type="InterPro" id="IPR005821">
    <property type="entry name" value="Ion_trans_dom"/>
</dbReference>
<evidence type="ECO:0000256" key="1">
    <source>
        <dbReference type="ARBA" id="ARBA00004141"/>
    </source>
</evidence>
<keyword evidence="3" id="KW-0723">Serine/threonine-protein kinase</keyword>
<dbReference type="InterPro" id="IPR004166">
    <property type="entry name" value="a-kinase_dom"/>
</dbReference>
<dbReference type="GO" id="GO:0004674">
    <property type="term" value="F:protein serine/threonine kinase activity"/>
    <property type="evidence" value="ECO:0007669"/>
    <property type="project" value="UniProtKB-KW"/>
</dbReference>
<feature type="transmembrane region" description="Helical" evidence="12">
    <location>
        <begin position="906"/>
        <end position="926"/>
    </location>
</feature>
<dbReference type="OrthoDB" id="301415at2759"/>
<feature type="compositionally biased region" description="Polar residues" evidence="11">
    <location>
        <begin position="558"/>
        <end position="567"/>
    </location>
</feature>
<feature type="transmembrane region" description="Helical" evidence="12">
    <location>
        <begin position="1047"/>
        <end position="1070"/>
    </location>
</feature>
<dbReference type="GO" id="GO:0030001">
    <property type="term" value="P:metal ion transport"/>
    <property type="evidence" value="ECO:0007669"/>
    <property type="project" value="TreeGrafter"/>
</dbReference>
<evidence type="ECO:0000256" key="6">
    <source>
        <dbReference type="ARBA" id="ARBA00022777"/>
    </source>
</evidence>
<evidence type="ECO:0000256" key="8">
    <source>
        <dbReference type="ARBA" id="ARBA00023065"/>
    </source>
</evidence>